<dbReference type="Proteomes" id="UP000000600">
    <property type="component" value="Unassembled WGS sequence"/>
</dbReference>
<keyword evidence="3" id="KW-1185">Reference proteome</keyword>
<dbReference type="OMA" id="RIPNQVF"/>
<feature type="compositionally biased region" description="Polar residues" evidence="1">
    <location>
        <begin position="1"/>
        <end position="13"/>
    </location>
</feature>
<evidence type="ECO:0000256" key="1">
    <source>
        <dbReference type="SAM" id="MobiDB-lite"/>
    </source>
</evidence>
<dbReference type="HOGENOM" id="CLU_089498_0_0_1"/>
<dbReference type="RefSeq" id="XP_001440552.1">
    <property type="nucleotide sequence ID" value="XM_001440515.1"/>
</dbReference>
<evidence type="ECO:0000313" key="2">
    <source>
        <dbReference type="EMBL" id="CAK73155.1"/>
    </source>
</evidence>
<dbReference type="eggNOG" id="ENOG502SQK7">
    <property type="taxonomic scope" value="Eukaryota"/>
</dbReference>
<dbReference type="OrthoDB" id="286797at2759"/>
<dbReference type="AlphaFoldDB" id="A0CQT8"/>
<sequence length="253" mass="29438">MKNQVAKSVSHSTIPKPGKSQTHKTPEKHGIPRNVNYYSHFLAEPYITEKDIEFVLQLRNMDNAEMTSKLARIPNQVFSRGDQKIESQKERHLSRDVNYTGNSSSILHLVKGRIGPTPHISQAEFETGLRSYAKTDKSLVEKERNWTTVPKTKRKDFFPEFLPNYKEEVQKRKSLSISGNKLSKLTYSGNCQSYKIKAFDPDTHYPQYSMKFNEKNIQHVRHMFVPGTKMSTIQWQEGLRPLVQIKRQKKDKK</sequence>
<dbReference type="EMBL" id="CT868141">
    <property type="protein sequence ID" value="CAK73155.1"/>
    <property type="molecule type" value="Genomic_DNA"/>
</dbReference>
<dbReference type="InParanoid" id="A0CQT8"/>
<dbReference type="KEGG" id="ptm:GSPATT00009503001"/>
<dbReference type="GeneID" id="5026337"/>
<gene>
    <name evidence="2" type="ORF">GSPATT00009503001</name>
</gene>
<feature type="region of interest" description="Disordered" evidence="1">
    <location>
        <begin position="1"/>
        <end position="31"/>
    </location>
</feature>
<organism evidence="2 3">
    <name type="scientific">Paramecium tetraurelia</name>
    <dbReference type="NCBI Taxonomy" id="5888"/>
    <lineage>
        <taxon>Eukaryota</taxon>
        <taxon>Sar</taxon>
        <taxon>Alveolata</taxon>
        <taxon>Ciliophora</taxon>
        <taxon>Intramacronucleata</taxon>
        <taxon>Oligohymenophorea</taxon>
        <taxon>Peniculida</taxon>
        <taxon>Parameciidae</taxon>
        <taxon>Paramecium</taxon>
    </lineage>
</organism>
<reference evidence="2 3" key="1">
    <citation type="journal article" date="2006" name="Nature">
        <title>Global trends of whole-genome duplications revealed by the ciliate Paramecium tetraurelia.</title>
        <authorList>
            <consortium name="Genoscope"/>
            <person name="Aury J.-M."/>
            <person name="Jaillon O."/>
            <person name="Duret L."/>
            <person name="Noel B."/>
            <person name="Jubin C."/>
            <person name="Porcel B.M."/>
            <person name="Segurens B."/>
            <person name="Daubin V."/>
            <person name="Anthouard V."/>
            <person name="Aiach N."/>
            <person name="Arnaiz O."/>
            <person name="Billaut A."/>
            <person name="Beisson J."/>
            <person name="Blanc I."/>
            <person name="Bouhouche K."/>
            <person name="Camara F."/>
            <person name="Duharcourt S."/>
            <person name="Guigo R."/>
            <person name="Gogendeau D."/>
            <person name="Katinka M."/>
            <person name="Keller A.-M."/>
            <person name="Kissmehl R."/>
            <person name="Klotz C."/>
            <person name="Koll F."/>
            <person name="Le Moue A."/>
            <person name="Lepere C."/>
            <person name="Malinsky S."/>
            <person name="Nowacki M."/>
            <person name="Nowak J.K."/>
            <person name="Plattner H."/>
            <person name="Poulain J."/>
            <person name="Ruiz F."/>
            <person name="Serrano V."/>
            <person name="Zagulski M."/>
            <person name="Dessen P."/>
            <person name="Betermier M."/>
            <person name="Weissenbach J."/>
            <person name="Scarpelli C."/>
            <person name="Schachter V."/>
            <person name="Sperling L."/>
            <person name="Meyer E."/>
            <person name="Cohen J."/>
            <person name="Wincker P."/>
        </authorList>
    </citation>
    <scope>NUCLEOTIDE SEQUENCE [LARGE SCALE GENOMIC DNA]</scope>
    <source>
        <strain evidence="2 3">Stock d4-2</strain>
    </source>
</reference>
<evidence type="ECO:0000313" key="3">
    <source>
        <dbReference type="Proteomes" id="UP000000600"/>
    </source>
</evidence>
<accession>A0CQT8</accession>
<name>A0CQT8_PARTE</name>
<protein>
    <submittedName>
        <fullName evidence="2">Uncharacterized protein</fullName>
    </submittedName>
</protein>
<proteinExistence type="predicted"/>